<comment type="caution">
    <text evidence="2">The sequence shown here is derived from an EMBL/GenBank/DDBJ whole genome shotgun (WGS) entry which is preliminary data.</text>
</comment>
<protein>
    <submittedName>
        <fullName evidence="2">Uncharacterized protein</fullName>
    </submittedName>
</protein>
<evidence type="ECO:0000256" key="1">
    <source>
        <dbReference type="SAM" id="MobiDB-lite"/>
    </source>
</evidence>
<name>A0AAV4PQI2_CAEEX</name>
<sequence>MVGVKKDELDKYEEFWDGRELARYFGVLMMTIAGINEKRTKNGQKILLFKKPRPLRHTTWRTTWTINGKEDPHPPPYLTTPAPFLEERWQET</sequence>
<reference evidence="2 3" key="1">
    <citation type="submission" date="2021-06" db="EMBL/GenBank/DDBJ databases">
        <title>Caerostris extrusa draft genome.</title>
        <authorList>
            <person name="Kono N."/>
            <person name="Arakawa K."/>
        </authorList>
    </citation>
    <scope>NUCLEOTIDE SEQUENCE [LARGE SCALE GENOMIC DNA]</scope>
</reference>
<evidence type="ECO:0000313" key="3">
    <source>
        <dbReference type="Proteomes" id="UP001054945"/>
    </source>
</evidence>
<proteinExistence type="predicted"/>
<dbReference type="AlphaFoldDB" id="A0AAV4PQI2"/>
<evidence type="ECO:0000313" key="2">
    <source>
        <dbReference type="EMBL" id="GIX98066.1"/>
    </source>
</evidence>
<feature type="region of interest" description="Disordered" evidence="1">
    <location>
        <begin position="65"/>
        <end position="92"/>
    </location>
</feature>
<dbReference type="EMBL" id="BPLR01004854">
    <property type="protein sequence ID" value="GIX98066.1"/>
    <property type="molecule type" value="Genomic_DNA"/>
</dbReference>
<accession>A0AAV4PQI2</accession>
<dbReference type="Proteomes" id="UP001054945">
    <property type="component" value="Unassembled WGS sequence"/>
</dbReference>
<keyword evidence="3" id="KW-1185">Reference proteome</keyword>
<gene>
    <name evidence="2" type="ORF">CEXT_158301</name>
</gene>
<organism evidence="2 3">
    <name type="scientific">Caerostris extrusa</name>
    <name type="common">Bark spider</name>
    <name type="synonym">Caerostris bankana</name>
    <dbReference type="NCBI Taxonomy" id="172846"/>
    <lineage>
        <taxon>Eukaryota</taxon>
        <taxon>Metazoa</taxon>
        <taxon>Ecdysozoa</taxon>
        <taxon>Arthropoda</taxon>
        <taxon>Chelicerata</taxon>
        <taxon>Arachnida</taxon>
        <taxon>Araneae</taxon>
        <taxon>Araneomorphae</taxon>
        <taxon>Entelegynae</taxon>
        <taxon>Araneoidea</taxon>
        <taxon>Araneidae</taxon>
        <taxon>Caerostris</taxon>
    </lineage>
</organism>